<evidence type="ECO:0000313" key="4">
    <source>
        <dbReference type="Proteomes" id="UP000799779"/>
    </source>
</evidence>
<feature type="region of interest" description="Disordered" evidence="1">
    <location>
        <begin position="99"/>
        <end position="141"/>
    </location>
</feature>
<keyword evidence="4" id="KW-1185">Reference proteome</keyword>
<feature type="domain" description="G-patch" evidence="2">
    <location>
        <begin position="75"/>
        <end position="122"/>
    </location>
</feature>
<feature type="region of interest" description="Disordered" evidence="1">
    <location>
        <begin position="314"/>
        <end position="364"/>
    </location>
</feature>
<dbReference type="GO" id="GO:0000776">
    <property type="term" value="C:kinetochore"/>
    <property type="evidence" value="ECO:0007669"/>
    <property type="project" value="TreeGrafter"/>
</dbReference>
<proteinExistence type="predicted"/>
<dbReference type="GO" id="GO:0003676">
    <property type="term" value="F:nucleic acid binding"/>
    <property type="evidence" value="ECO:0007669"/>
    <property type="project" value="InterPro"/>
</dbReference>
<dbReference type="InterPro" id="IPR000467">
    <property type="entry name" value="G_patch_dom"/>
</dbReference>
<feature type="region of interest" description="Disordered" evidence="1">
    <location>
        <begin position="236"/>
        <end position="256"/>
    </location>
</feature>
<dbReference type="EMBL" id="ML977627">
    <property type="protein sequence ID" value="KAF1996242.1"/>
    <property type="molecule type" value="Genomic_DNA"/>
</dbReference>
<dbReference type="PANTHER" id="PTHR21032:SF0">
    <property type="entry name" value="G PATCH DOMAIN-CONTAINING PROTEIN 11"/>
    <property type="match status" value="1"/>
</dbReference>
<organism evidence="3 4">
    <name type="scientific">Amniculicola lignicola CBS 123094</name>
    <dbReference type="NCBI Taxonomy" id="1392246"/>
    <lineage>
        <taxon>Eukaryota</taxon>
        <taxon>Fungi</taxon>
        <taxon>Dikarya</taxon>
        <taxon>Ascomycota</taxon>
        <taxon>Pezizomycotina</taxon>
        <taxon>Dothideomycetes</taxon>
        <taxon>Pleosporomycetidae</taxon>
        <taxon>Pleosporales</taxon>
        <taxon>Amniculicolaceae</taxon>
        <taxon>Amniculicola</taxon>
    </lineage>
</organism>
<dbReference type="InterPro" id="IPR039249">
    <property type="entry name" value="GPATCH11"/>
</dbReference>
<evidence type="ECO:0000256" key="1">
    <source>
        <dbReference type="SAM" id="MobiDB-lite"/>
    </source>
</evidence>
<feature type="compositionally biased region" description="Acidic residues" evidence="1">
    <location>
        <begin position="243"/>
        <end position="255"/>
    </location>
</feature>
<dbReference type="PROSITE" id="PS50174">
    <property type="entry name" value="G_PATCH"/>
    <property type="match status" value="1"/>
</dbReference>
<feature type="compositionally biased region" description="Acidic residues" evidence="1">
    <location>
        <begin position="334"/>
        <end position="350"/>
    </location>
</feature>
<protein>
    <recommendedName>
        <fullName evidence="2">G-patch domain-containing protein</fullName>
    </recommendedName>
</protein>
<name>A0A6A5W2W6_9PLEO</name>
<feature type="region of interest" description="Disordered" evidence="1">
    <location>
        <begin position="28"/>
        <end position="61"/>
    </location>
</feature>
<gene>
    <name evidence="3" type="ORF">P154DRAFT_525676</name>
</gene>
<feature type="compositionally biased region" description="Basic and acidic residues" evidence="1">
    <location>
        <begin position="121"/>
        <end position="141"/>
    </location>
</feature>
<dbReference type="AlphaFoldDB" id="A0A6A5W2W6"/>
<sequence>MPGSSPHDYQDLEEESEDEYMKMVIDEPPRAETSLQRAERERNEAYIRGHPKTKAELKREERAKQRVLLETAIPATNKGHQLLKRLGYRGGALGKTEDALKEPVQASDTYDRYRSGIGFQSHEEKEEQRRREREREEEPRQPAWLERRIQKQKENDARERFEAIERIAENMTAEWAGYEERRAQGVQVQDSSLPFLEIFKESSVVYRSITNRWSLETGENPARQIPPRTRFAAARDPEGDYHMEEDDVEDDLSDSEADKELGEYEGLPYIQRTWLVAHYLRVMFWYCPYCKYHYANADMRGCSQLDDEDAHDECGAEVLEEDTDGNQSNHRDEEADGEDDEESDESEGGEYSEYPATPNHKPAF</sequence>
<dbReference type="Pfam" id="PF01585">
    <property type="entry name" value="G-patch"/>
    <property type="match status" value="1"/>
</dbReference>
<dbReference type="Proteomes" id="UP000799779">
    <property type="component" value="Unassembled WGS sequence"/>
</dbReference>
<reference evidence="3" key="1">
    <citation type="journal article" date="2020" name="Stud. Mycol.">
        <title>101 Dothideomycetes genomes: a test case for predicting lifestyles and emergence of pathogens.</title>
        <authorList>
            <person name="Haridas S."/>
            <person name="Albert R."/>
            <person name="Binder M."/>
            <person name="Bloem J."/>
            <person name="Labutti K."/>
            <person name="Salamov A."/>
            <person name="Andreopoulos B."/>
            <person name="Baker S."/>
            <person name="Barry K."/>
            <person name="Bills G."/>
            <person name="Bluhm B."/>
            <person name="Cannon C."/>
            <person name="Castanera R."/>
            <person name="Culley D."/>
            <person name="Daum C."/>
            <person name="Ezra D."/>
            <person name="Gonzalez J."/>
            <person name="Henrissat B."/>
            <person name="Kuo A."/>
            <person name="Liang C."/>
            <person name="Lipzen A."/>
            <person name="Lutzoni F."/>
            <person name="Magnuson J."/>
            <person name="Mondo S."/>
            <person name="Nolan M."/>
            <person name="Ohm R."/>
            <person name="Pangilinan J."/>
            <person name="Park H.-J."/>
            <person name="Ramirez L."/>
            <person name="Alfaro M."/>
            <person name="Sun H."/>
            <person name="Tritt A."/>
            <person name="Yoshinaga Y."/>
            <person name="Zwiers L.-H."/>
            <person name="Turgeon B."/>
            <person name="Goodwin S."/>
            <person name="Spatafora J."/>
            <person name="Crous P."/>
            <person name="Grigoriev I."/>
        </authorList>
    </citation>
    <scope>NUCLEOTIDE SEQUENCE</scope>
    <source>
        <strain evidence="3">CBS 123094</strain>
    </source>
</reference>
<evidence type="ECO:0000313" key="3">
    <source>
        <dbReference type="EMBL" id="KAF1996242.1"/>
    </source>
</evidence>
<dbReference type="PANTHER" id="PTHR21032">
    <property type="entry name" value="G PATCH DOMAIN-CONTAINING PROTEIN 11"/>
    <property type="match status" value="1"/>
</dbReference>
<feature type="compositionally biased region" description="Basic and acidic residues" evidence="1">
    <location>
        <begin position="37"/>
        <end position="61"/>
    </location>
</feature>
<evidence type="ECO:0000259" key="2">
    <source>
        <dbReference type="PROSITE" id="PS50174"/>
    </source>
</evidence>
<dbReference type="OrthoDB" id="786951at2759"/>
<accession>A0A6A5W2W6</accession>